<protein>
    <submittedName>
        <fullName evidence="2">Uncharacterized protein</fullName>
    </submittedName>
</protein>
<gene>
    <name evidence="2" type="ORF">KC980_01260</name>
</gene>
<evidence type="ECO:0000256" key="1">
    <source>
        <dbReference type="SAM" id="MobiDB-lite"/>
    </source>
</evidence>
<dbReference type="EMBL" id="JAGQNX010000037">
    <property type="protein sequence ID" value="MCA9308116.1"/>
    <property type="molecule type" value="Genomic_DNA"/>
</dbReference>
<feature type="region of interest" description="Disordered" evidence="1">
    <location>
        <begin position="1"/>
        <end position="25"/>
    </location>
</feature>
<sequence>MRIRLASSPLEESKPPVNSWERDQLPPSYTERTHFLINKGLAYAPKLLPYVSLEELTVLFGPLDVVKSIEMSGEENPDMIIEQGVVTVDGVTYEEHRSTDLYDGKLECISTLDINGVPDALSMVLMEDATTAHIKLRRGIGSDEMQIDIPRMFTEDSSPEPQPPVELPIA</sequence>
<comment type="caution">
    <text evidence="2">The sequence shown here is derived from an EMBL/GenBank/DDBJ whole genome shotgun (WGS) entry which is preliminary data.</text>
</comment>
<evidence type="ECO:0000313" key="2">
    <source>
        <dbReference type="EMBL" id="MCA9308116.1"/>
    </source>
</evidence>
<proteinExistence type="predicted"/>
<organism evidence="2 3">
    <name type="scientific">candidate division WWE3 bacterium</name>
    <dbReference type="NCBI Taxonomy" id="2053526"/>
    <lineage>
        <taxon>Bacteria</taxon>
        <taxon>Katanobacteria</taxon>
    </lineage>
</organism>
<dbReference type="AlphaFoldDB" id="A0A955J1S8"/>
<accession>A0A955J1S8</accession>
<reference evidence="2" key="2">
    <citation type="journal article" date="2021" name="Microbiome">
        <title>Successional dynamics and alternative stable states in a saline activated sludge microbial community over 9 years.</title>
        <authorList>
            <person name="Wang Y."/>
            <person name="Ye J."/>
            <person name="Ju F."/>
            <person name="Liu L."/>
            <person name="Boyd J.A."/>
            <person name="Deng Y."/>
            <person name="Parks D.H."/>
            <person name="Jiang X."/>
            <person name="Yin X."/>
            <person name="Woodcroft B.J."/>
            <person name="Tyson G.W."/>
            <person name="Hugenholtz P."/>
            <person name="Polz M.F."/>
            <person name="Zhang T."/>
        </authorList>
    </citation>
    <scope>NUCLEOTIDE SEQUENCE</scope>
    <source>
        <strain evidence="2">HKST-UBA79</strain>
    </source>
</reference>
<reference evidence="2" key="1">
    <citation type="submission" date="2020-04" db="EMBL/GenBank/DDBJ databases">
        <authorList>
            <person name="Zhang T."/>
        </authorList>
    </citation>
    <scope>NUCLEOTIDE SEQUENCE</scope>
    <source>
        <strain evidence="2">HKST-UBA79</strain>
    </source>
</reference>
<name>A0A955J1S8_UNCKA</name>
<dbReference type="Proteomes" id="UP000740557">
    <property type="component" value="Unassembled WGS sequence"/>
</dbReference>
<evidence type="ECO:0000313" key="3">
    <source>
        <dbReference type="Proteomes" id="UP000740557"/>
    </source>
</evidence>